<keyword evidence="1" id="KW-0418">Kinase</keyword>
<protein>
    <submittedName>
        <fullName evidence="1">GTP pyrophosphokinase</fullName>
        <ecNumber evidence="1">2.7.6.5</ecNumber>
    </submittedName>
</protein>
<accession>A0A447QPE3</accession>
<dbReference type="GO" id="GO:0016301">
    <property type="term" value="F:kinase activity"/>
    <property type="evidence" value="ECO:0007669"/>
    <property type="project" value="UniProtKB-KW"/>
</dbReference>
<sequence>MQHKAPPATRKKDDGRVVVEGVGNLMHHIARCCQPIPATISSALSPRARHLHHRADCDQLTELQSHAPERIVDAVWGESYSSAIRWWCG</sequence>
<dbReference type="EC" id="2.7.6.5" evidence="1"/>
<dbReference type="EMBL" id="LR134155">
    <property type="protein sequence ID" value="VEA71887.1"/>
    <property type="molecule type" value="Genomic_DNA"/>
</dbReference>
<name>A0A447QPE3_SERRU</name>
<evidence type="ECO:0000313" key="1">
    <source>
        <dbReference type="EMBL" id="VEA71887.1"/>
    </source>
</evidence>
<organism evidence="1 2">
    <name type="scientific">Serratia rubidaea</name>
    <name type="common">Serratia marinorubra</name>
    <dbReference type="NCBI Taxonomy" id="61652"/>
    <lineage>
        <taxon>Bacteria</taxon>
        <taxon>Pseudomonadati</taxon>
        <taxon>Pseudomonadota</taxon>
        <taxon>Gammaproteobacteria</taxon>
        <taxon>Enterobacterales</taxon>
        <taxon>Yersiniaceae</taxon>
        <taxon>Serratia</taxon>
    </lineage>
</organism>
<dbReference type="GO" id="GO:0008728">
    <property type="term" value="F:GTP diphosphokinase activity"/>
    <property type="evidence" value="ECO:0007669"/>
    <property type="project" value="UniProtKB-EC"/>
</dbReference>
<reference evidence="1 2" key="1">
    <citation type="submission" date="2018-12" db="EMBL/GenBank/DDBJ databases">
        <authorList>
            <consortium name="Pathogen Informatics"/>
        </authorList>
    </citation>
    <scope>NUCLEOTIDE SEQUENCE [LARGE SCALE GENOMIC DNA]</scope>
    <source>
        <strain evidence="1 2">NCTC9419</strain>
    </source>
</reference>
<dbReference type="AlphaFoldDB" id="A0A447QPE3"/>
<proteinExistence type="predicted"/>
<dbReference type="Proteomes" id="UP000271603">
    <property type="component" value="Chromosome"/>
</dbReference>
<evidence type="ECO:0000313" key="2">
    <source>
        <dbReference type="Proteomes" id="UP000271603"/>
    </source>
</evidence>
<keyword evidence="1" id="KW-0808">Transferase</keyword>
<gene>
    <name evidence="1" type="primary">relA_2</name>
    <name evidence="1" type="ORF">NCTC9419_03461</name>
</gene>